<sequence>MAAPIPPSPGGCCCSVPSIGFCFLCLLCSLCWEEDVSVCCDGALHSSYYMCLQPVYLVRGS</sequence>
<dbReference type="AlphaFoldDB" id="A0A803R6D2"/>
<feature type="chain" id="PRO_5030755603" description="Secreted protein" evidence="1">
    <location>
        <begin position="34"/>
        <end position="61"/>
    </location>
</feature>
<feature type="signal peptide" evidence="1">
    <location>
        <begin position="1"/>
        <end position="33"/>
    </location>
</feature>
<dbReference type="EnsemblPlants" id="novel_model_561_5bda875f">
    <property type="protein sequence ID" value="cds.novel_model_561_5bda875f"/>
    <property type="gene ID" value="novel_gene_398_5bda875f"/>
</dbReference>
<evidence type="ECO:0000313" key="2">
    <source>
        <dbReference type="EnsemblPlants" id="cds.novel_model_561_5bda875f"/>
    </source>
</evidence>
<dbReference type="EMBL" id="UZAU01000814">
    <property type="status" value="NOT_ANNOTATED_CDS"/>
    <property type="molecule type" value="Genomic_DNA"/>
</dbReference>
<keyword evidence="3" id="KW-1185">Reference proteome</keyword>
<reference evidence="2" key="1">
    <citation type="submission" date="2021-03" db="UniProtKB">
        <authorList>
            <consortium name="EnsemblPlants"/>
        </authorList>
    </citation>
    <scope>IDENTIFICATION</scope>
</reference>
<evidence type="ECO:0000313" key="3">
    <source>
        <dbReference type="Proteomes" id="UP000596661"/>
    </source>
</evidence>
<accession>A0A803R6D2</accession>
<evidence type="ECO:0008006" key="4">
    <source>
        <dbReference type="Google" id="ProtNLM"/>
    </source>
</evidence>
<organism evidence="2 3">
    <name type="scientific">Cannabis sativa</name>
    <name type="common">Hemp</name>
    <name type="synonym">Marijuana</name>
    <dbReference type="NCBI Taxonomy" id="3483"/>
    <lineage>
        <taxon>Eukaryota</taxon>
        <taxon>Viridiplantae</taxon>
        <taxon>Streptophyta</taxon>
        <taxon>Embryophyta</taxon>
        <taxon>Tracheophyta</taxon>
        <taxon>Spermatophyta</taxon>
        <taxon>Magnoliopsida</taxon>
        <taxon>eudicotyledons</taxon>
        <taxon>Gunneridae</taxon>
        <taxon>Pentapetalae</taxon>
        <taxon>rosids</taxon>
        <taxon>fabids</taxon>
        <taxon>Rosales</taxon>
        <taxon>Cannabaceae</taxon>
        <taxon>Cannabis</taxon>
    </lineage>
</organism>
<proteinExistence type="predicted"/>
<dbReference type="Proteomes" id="UP000596661">
    <property type="component" value="Unassembled WGS sequence"/>
</dbReference>
<evidence type="ECO:0000256" key="1">
    <source>
        <dbReference type="SAM" id="SignalP"/>
    </source>
</evidence>
<dbReference type="Gramene" id="novel_model_561_5bda875f">
    <property type="protein sequence ID" value="cds.novel_model_561_5bda875f"/>
    <property type="gene ID" value="novel_gene_398_5bda875f"/>
</dbReference>
<keyword evidence="1" id="KW-0732">Signal</keyword>
<name>A0A803R6D2_CANSA</name>
<protein>
    <recommendedName>
        <fullName evidence="4">Secreted protein</fullName>
    </recommendedName>
</protein>